<feature type="signal peptide" evidence="1">
    <location>
        <begin position="1"/>
        <end position="25"/>
    </location>
</feature>
<dbReference type="SUPFAM" id="SSF55383">
    <property type="entry name" value="Copper amine oxidase, domain N"/>
    <property type="match status" value="1"/>
</dbReference>
<evidence type="ECO:0000256" key="1">
    <source>
        <dbReference type="SAM" id="SignalP"/>
    </source>
</evidence>
<evidence type="ECO:0000313" key="5">
    <source>
        <dbReference type="Proteomes" id="UP000036834"/>
    </source>
</evidence>
<feature type="chain" id="PRO_5005533550" description="Copper amine oxidase-like N-terminal domain-containing protein" evidence="1">
    <location>
        <begin position="26"/>
        <end position="200"/>
    </location>
</feature>
<evidence type="ECO:0000313" key="6">
    <source>
        <dbReference type="Proteomes" id="UP000319578"/>
    </source>
</evidence>
<reference evidence="3 6" key="3">
    <citation type="submission" date="2019-06" db="EMBL/GenBank/DDBJ databases">
        <title>Whole genome shotgun sequence of Brevibacillus reuszeri NBRC 15719.</title>
        <authorList>
            <person name="Hosoyama A."/>
            <person name="Uohara A."/>
            <person name="Ohji S."/>
            <person name="Ichikawa N."/>
        </authorList>
    </citation>
    <scope>NUCLEOTIDE SEQUENCE [LARGE SCALE GENOMIC DNA]</scope>
    <source>
        <strain evidence="3 6">NBRC 15719</strain>
    </source>
</reference>
<dbReference type="InterPro" id="IPR012854">
    <property type="entry name" value="Cu_amine_oxidase-like_N"/>
</dbReference>
<comment type="caution">
    <text evidence="4">The sequence shown here is derived from an EMBL/GenBank/DDBJ whole genome shotgun (WGS) entry which is preliminary data.</text>
</comment>
<keyword evidence="1" id="KW-0732">Signal</keyword>
<proteinExistence type="predicted"/>
<dbReference type="Gene3D" id="3.30.457.10">
    <property type="entry name" value="Copper amine oxidase-like, N-terminal domain"/>
    <property type="match status" value="1"/>
</dbReference>
<evidence type="ECO:0000313" key="4">
    <source>
        <dbReference type="EMBL" id="KNB71462.1"/>
    </source>
</evidence>
<dbReference type="Proteomes" id="UP000319578">
    <property type="component" value="Unassembled WGS sequence"/>
</dbReference>
<dbReference type="STRING" id="54915.ADS79_22045"/>
<dbReference type="AlphaFoldDB" id="A0A0K9YS51"/>
<name>A0A0K9YS51_9BACL</name>
<dbReference type="EMBL" id="LGIQ01000009">
    <property type="protein sequence ID" value="KNB71462.1"/>
    <property type="molecule type" value="Genomic_DNA"/>
</dbReference>
<feature type="domain" description="Copper amine oxidase-like N-terminal" evidence="2">
    <location>
        <begin position="95"/>
        <end position="195"/>
    </location>
</feature>
<protein>
    <recommendedName>
        <fullName evidence="2">Copper amine oxidase-like N-terminal domain-containing protein</fullName>
    </recommendedName>
</protein>
<accession>A0A0K9YS51</accession>
<keyword evidence="6" id="KW-1185">Reference proteome</keyword>
<reference evidence="4" key="2">
    <citation type="submission" date="2015-07" db="EMBL/GenBank/DDBJ databases">
        <title>MeaNS - Measles Nucleotide Surveillance Program.</title>
        <authorList>
            <person name="Tran T."/>
            <person name="Druce J."/>
        </authorList>
    </citation>
    <scope>NUCLEOTIDE SEQUENCE</scope>
    <source>
        <strain evidence="4">DSM 9887</strain>
    </source>
</reference>
<dbReference type="Proteomes" id="UP000036834">
    <property type="component" value="Unassembled WGS sequence"/>
</dbReference>
<evidence type="ECO:0000313" key="3">
    <source>
        <dbReference type="EMBL" id="GED67106.1"/>
    </source>
</evidence>
<dbReference type="Pfam" id="PF07833">
    <property type="entry name" value="Cu_amine_oxidN1"/>
    <property type="match status" value="1"/>
</dbReference>
<dbReference type="RefSeq" id="WP_049740498.1">
    <property type="nucleotide sequence ID" value="NZ_BJON01000003.1"/>
</dbReference>
<dbReference type="PATRIC" id="fig|54915.3.peg.3535"/>
<dbReference type="InterPro" id="IPR036582">
    <property type="entry name" value="Mao_N_sf"/>
</dbReference>
<dbReference type="EMBL" id="BJON01000003">
    <property type="protein sequence ID" value="GED67106.1"/>
    <property type="molecule type" value="Genomic_DNA"/>
</dbReference>
<reference evidence="5" key="1">
    <citation type="submission" date="2015-07" db="EMBL/GenBank/DDBJ databases">
        <title>Genome sequencing project for genomic taxonomy and phylogenomics of Bacillus-like bacteria.</title>
        <authorList>
            <person name="Liu B."/>
            <person name="Wang J."/>
            <person name="Zhu Y."/>
            <person name="Liu G."/>
            <person name="Chen Q."/>
            <person name="Chen Z."/>
            <person name="Lan J."/>
            <person name="Che J."/>
            <person name="Ge C."/>
            <person name="Shi H."/>
            <person name="Pan Z."/>
            <person name="Liu X."/>
        </authorList>
    </citation>
    <scope>NUCLEOTIDE SEQUENCE [LARGE SCALE GENOMIC DNA]</scope>
    <source>
        <strain evidence="5">DSM 9887</strain>
    </source>
</reference>
<sequence>MFDTRLKYMLFSLLFVLMIVPIAQAAEEVEEFFWSESVPLPSCSGGSRGDGTPPSQGGVVIDGKKVIMEIPSCEEVKKTRVLVLVNGKYLHVRGVKAESAPFIENGRTMIPLRAMADVFGFQTNWEATEGKITLTKDGRSIILHIGKSEIIVDGKTEYFEGAVPMTKNSRTFLPASKLAEILGIQVVWDGTTRTATFTSE</sequence>
<organism evidence="4 5">
    <name type="scientific">Brevibacillus reuszeri</name>
    <dbReference type="NCBI Taxonomy" id="54915"/>
    <lineage>
        <taxon>Bacteria</taxon>
        <taxon>Bacillati</taxon>
        <taxon>Bacillota</taxon>
        <taxon>Bacilli</taxon>
        <taxon>Bacillales</taxon>
        <taxon>Paenibacillaceae</taxon>
        <taxon>Brevibacillus</taxon>
    </lineage>
</organism>
<evidence type="ECO:0000259" key="2">
    <source>
        <dbReference type="Pfam" id="PF07833"/>
    </source>
</evidence>
<gene>
    <name evidence="4" type="ORF">ADS79_22045</name>
    <name evidence="3" type="ORF">BRE01_08080</name>
</gene>